<accession>A0A139HLX9</accession>
<comment type="caution">
    <text evidence="1">The sequence shown here is derived from an EMBL/GenBank/DDBJ whole genome shotgun (WGS) entry which is preliminary data.</text>
</comment>
<dbReference type="Proteomes" id="UP000070133">
    <property type="component" value="Unassembled WGS sequence"/>
</dbReference>
<reference evidence="1 2" key="1">
    <citation type="submission" date="2015-07" db="EMBL/GenBank/DDBJ databases">
        <title>Comparative genomics of the Sigatoka disease complex on banana suggests a link between parallel evolutionary changes in Pseudocercospora fijiensis and Pseudocercospora eumusae and increased virulence on the banana host.</title>
        <authorList>
            <person name="Chang T.-C."/>
            <person name="Salvucci A."/>
            <person name="Crous P.W."/>
            <person name="Stergiopoulos I."/>
        </authorList>
    </citation>
    <scope>NUCLEOTIDE SEQUENCE [LARGE SCALE GENOMIC DNA]</scope>
    <source>
        <strain evidence="1 2">CBS 114824</strain>
    </source>
</reference>
<organism evidence="1 2">
    <name type="scientific">Pseudocercospora eumusae</name>
    <dbReference type="NCBI Taxonomy" id="321146"/>
    <lineage>
        <taxon>Eukaryota</taxon>
        <taxon>Fungi</taxon>
        <taxon>Dikarya</taxon>
        <taxon>Ascomycota</taxon>
        <taxon>Pezizomycotina</taxon>
        <taxon>Dothideomycetes</taxon>
        <taxon>Dothideomycetidae</taxon>
        <taxon>Mycosphaerellales</taxon>
        <taxon>Mycosphaerellaceae</taxon>
        <taxon>Pseudocercospora</taxon>
    </lineage>
</organism>
<protein>
    <submittedName>
        <fullName evidence="1">Uncharacterized protein</fullName>
    </submittedName>
</protein>
<dbReference type="EMBL" id="LFZN01000031">
    <property type="protein sequence ID" value="KXT03359.1"/>
    <property type="molecule type" value="Genomic_DNA"/>
</dbReference>
<evidence type="ECO:0000313" key="2">
    <source>
        <dbReference type="Proteomes" id="UP000070133"/>
    </source>
</evidence>
<proteinExistence type="predicted"/>
<sequence>MNQKLLYSYMQSLNVDAEFDVGCVESIELTDVLDNTDELKLCEAEELGLVELLELVDAFELVEALKLVAALELSVHDGLFEYRTRELDLTYSESELLFTADDVEAPAPVSEASDELMEEAVMLPVGCSLLFDLLLLAPMIELDMSSELTWLPPSVVLAELGLVCQLVALVEDPEEVEADGDGIDAVAAEDDADPESDVLHVPKESLDTELVQPETEVRIEHVVSRSLLEEA</sequence>
<dbReference type="AlphaFoldDB" id="A0A139HLX9"/>
<gene>
    <name evidence="1" type="ORF">AC578_3970</name>
</gene>
<name>A0A139HLX9_9PEZI</name>
<keyword evidence="2" id="KW-1185">Reference proteome</keyword>
<evidence type="ECO:0000313" key="1">
    <source>
        <dbReference type="EMBL" id="KXT03359.1"/>
    </source>
</evidence>